<feature type="non-terminal residue" evidence="1">
    <location>
        <position position="29"/>
    </location>
</feature>
<gene>
    <name evidence="1" type="ORF">METZ01_LOCUS388672</name>
</gene>
<sequence length="29" mass="3334">ARLLWEQDVGSSNLSTPTTQMNFWFITSC</sequence>
<dbReference type="EMBL" id="UINC01145592">
    <property type="protein sequence ID" value="SVD35818.1"/>
    <property type="molecule type" value="Genomic_DNA"/>
</dbReference>
<accession>A0A382UQ29</accession>
<dbReference type="AlphaFoldDB" id="A0A382UQ29"/>
<name>A0A382UQ29_9ZZZZ</name>
<feature type="non-terminal residue" evidence="1">
    <location>
        <position position="1"/>
    </location>
</feature>
<organism evidence="1">
    <name type="scientific">marine metagenome</name>
    <dbReference type="NCBI Taxonomy" id="408172"/>
    <lineage>
        <taxon>unclassified sequences</taxon>
        <taxon>metagenomes</taxon>
        <taxon>ecological metagenomes</taxon>
    </lineage>
</organism>
<proteinExistence type="predicted"/>
<reference evidence="1" key="1">
    <citation type="submission" date="2018-05" db="EMBL/GenBank/DDBJ databases">
        <authorList>
            <person name="Lanie J.A."/>
            <person name="Ng W.-L."/>
            <person name="Kazmierczak K.M."/>
            <person name="Andrzejewski T.M."/>
            <person name="Davidsen T.M."/>
            <person name="Wayne K.J."/>
            <person name="Tettelin H."/>
            <person name="Glass J.I."/>
            <person name="Rusch D."/>
            <person name="Podicherti R."/>
            <person name="Tsui H.-C.T."/>
            <person name="Winkler M.E."/>
        </authorList>
    </citation>
    <scope>NUCLEOTIDE SEQUENCE</scope>
</reference>
<evidence type="ECO:0000313" key="1">
    <source>
        <dbReference type="EMBL" id="SVD35818.1"/>
    </source>
</evidence>
<protein>
    <submittedName>
        <fullName evidence="1">Uncharacterized protein</fullName>
    </submittedName>
</protein>